<dbReference type="NCBIfam" id="TIGR00964">
    <property type="entry name" value="secE_bact"/>
    <property type="match status" value="1"/>
</dbReference>
<evidence type="ECO:0000256" key="2">
    <source>
        <dbReference type="ARBA" id="ARBA00022448"/>
    </source>
</evidence>
<dbReference type="GO" id="GO:0008320">
    <property type="term" value="F:protein transmembrane transporter activity"/>
    <property type="evidence" value="ECO:0007669"/>
    <property type="project" value="InterPro"/>
</dbReference>
<name>A0A3B0UEJ5_9ZZZZ</name>
<proteinExistence type="inferred from homology"/>
<dbReference type="PROSITE" id="PS01067">
    <property type="entry name" value="SECE_SEC61G"/>
    <property type="match status" value="1"/>
</dbReference>
<evidence type="ECO:0000256" key="7">
    <source>
        <dbReference type="ARBA" id="ARBA00023010"/>
    </source>
</evidence>
<keyword evidence="8 9" id="KW-0472">Membrane</keyword>
<keyword evidence="5" id="KW-0653">Protein transport</keyword>
<dbReference type="GO" id="GO:0005886">
    <property type="term" value="C:plasma membrane"/>
    <property type="evidence" value="ECO:0007669"/>
    <property type="project" value="TreeGrafter"/>
</dbReference>
<dbReference type="Gene3D" id="1.20.5.1030">
    <property type="entry name" value="Preprotein translocase secy subunit"/>
    <property type="match status" value="1"/>
</dbReference>
<evidence type="ECO:0000256" key="9">
    <source>
        <dbReference type="SAM" id="Phobius"/>
    </source>
</evidence>
<evidence type="ECO:0000256" key="5">
    <source>
        <dbReference type="ARBA" id="ARBA00022927"/>
    </source>
</evidence>
<dbReference type="GO" id="GO:0009306">
    <property type="term" value="P:protein secretion"/>
    <property type="evidence" value="ECO:0007669"/>
    <property type="project" value="InterPro"/>
</dbReference>
<sequence length="94" mass="11259">MEIRNFILLRVFVRRFSCFFKNYYQEVVGNMAKTNPVQFFQQVRIEISKVVWPTRNETLISTIMVLIMVFLASMFFLLADQVIAWFVQLLLSIR</sequence>
<dbReference type="InterPro" id="IPR005807">
    <property type="entry name" value="SecE_bac"/>
</dbReference>
<dbReference type="Pfam" id="PF00584">
    <property type="entry name" value="SecE"/>
    <property type="match status" value="1"/>
</dbReference>
<dbReference type="InterPro" id="IPR038379">
    <property type="entry name" value="SecE_sf"/>
</dbReference>
<dbReference type="PANTHER" id="PTHR33910:SF1">
    <property type="entry name" value="PROTEIN TRANSLOCASE SUBUNIT SECE"/>
    <property type="match status" value="1"/>
</dbReference>
<evidence type="ECO:0000256" key="3">
    <source>
        <dbReference type="ARBA" id="ARBA00022475"/>
    </source>
</evidence>
<accession>A0A3B0UEJ5</accession>
<keyword evidence="3" id="KW-1003">Cell membrane</keyword>
<comment type="subcellular location">
    <subcellularLocation>
        <location evidence="1">Membrane</location>
    </subcellularLocation>
</comment>
<keyword evidence="4 9" id="KW-0812">Transmembrane</keyword>
<evidence type="ECO:0000256" key="6">
    <source>
        <dbReference type="ARBA" id="ARBA00022989"/>
    </source>
</evidence>
<keyword evidence="2" id="KW-0813">Transport</keyword>
<evidence type="ECO:0000256" key="4">
    <source>
        <dbReference type="ARBA" id="ARBA00022692"/>
    </source>
</evidence>
<keyword evidence="7" id="KW-0811">Translocation</keyword>
<protein>
    <submittedName>
        <fullName evidence="10">Preprotein translocase subunit SecE (TC 3.A.5.1.1)</fullName>
    </submittedName>
</protein>
<dbReference type="GO" id="GO:0043952">
    <property type="term" value="P:protein transport by the Sec complex"/>
    <property type="evidence" value="ECO:0007669"/>
    <property type="project" value="TreeGrafter"/>
</dbReference>
<organism evidence="10">
    <name type="scientific">hydrothermal vent metagenome</name>
    <dbReference type="NCBI Taxonomy" id="652676"/>
    <lineage>
        <taxon>unclassified sequences</taxon>
        <taxon>metagenomes</taxon>
        <taxon>ecological metagenomes</taxon>
    </lineage>
</organism>
<evidence type="ECO:0000313" key="10">
    <source>
        <dbReference type="EMBL" id="VAW22909.1"/>
    </source>
</evidence>
<feature type="transmembrane region" description="Helical" evidence="9">
    <location>
        <begin position="59"/>
        <end position="87"/>
    </location>
</feature>
<dbReference type="PANTHER" id="PTHR33910">
    <property type="entry name" value="PROTEIN TRANSLOCASE SUBUNIT SECE"/>
    <property type="match status" value="1"/>
</dbReference>
<dbReference type="EMBL" id="UOEQ01000435">
    <property type="protein sequence ID" value="VAW22909.1"/>
    <property type="molecule type" value="Genomic_DNA"/>
</dbReference>
<dbReference type="GO" id="GO:0006886">
    <property type="term" value="P:intracellular protein transport"/>
    <property type="evidence" value="ECO:0007669"/>
    <property type="project" value="InterPro"/>
</dbReference>
<dbReference type="AlphaFoldDB" id="A0A3B0UEJ5"/>
<dbReference type="InterPro" id="IPR001901">
    <property type="entry name" value="Translocase_SecE/Sec61-g"/>
</dbReference>
<gene>
    <name evidence="10" type="ORF">MNBD_ALPHA11-1539</name>
</gene>
<evidence type="ECO:0000256" key="8">
    <source>
        <dbReference type="ARBA" id="ARBA00023136"/>
    </source>
</evidence>
<reference evidence="10" key="1">
    <citation type="submission" date="2018-06" db="EMBL/GenBank/DDBJ databases">
        <authorList>
            <person name="Zhirakovskaya E."/>
        </authorList>
    </citation>
    <scope>NUCLEOTIDE SEQUENCE</scope>
</reference>
<keyword evidence="6 9" id="KW-1133">Transmembrane helix</keyword>
<dbReference type="GO" id="GO:0006605">
    <property type="term" value="P:protein targeting"/>
    <property type="evidence" value="ECO:0007669"/>
    <property type="project" value="InterPro"/>
</dbReference>
<dbReference type="HAMAP" id="MF_00422">
    <property type="entry name" value="SecE"/>
    <property type="match status" value="1"/>
</dbReference>
<evidence type="ECO:0000256" key="1">
    <source>
        <dbReference type="ARBA" id="ARBA00004370"/>
    </source>
</evidence>